<evidence type="ECO:0000313" key="10">
    <source>
        <dbReference type="EMBL" id="OGD04047.1"/>
    </source>
</evidence>
<sequence>MKGVILAGGLGTRLYPLTYATNKHLLPIYDEPMIYYPIRTLVRAGIREAMIVVSGPHSGQFISILKNGKELGLNHLEYGYQDNPTGGLADGLKVAEDFAEGKPITFILGDNVTDADISKSVTSFTTGSVMFLKKVPDPERFGVPVFDKNHPKKLVGIVEKPVHPPSQYASVGLYLFDHRCFSVARKLKLSKRGQLEITDVQNYYIRDGSMKWEELKGYWHDVGTFDSLLAANVYWAKEKGLKV</sequence>
<dbReference type="InterPro" id="IPR005907">
    <property type="entry name" value="G1P_thy_trans_s"/>
</dbReference>
<feature type="domain" description="Nucleotidyl transferase" evidence="9">
    <location>
        <begin position="2"/>
        <end position="234"/>
    </location>
</feature>
<dbReference type="Pfam" id="PF00483">
    <property type="entry name" value="NTP_transferase"/>
    <property type="match status" value="1"/>
</dbReference>
<dbReference type="STRING" id="1797259.A2989_01455"/>
<dbReference type="PANTHER" id="PTHR43532">
    <property type="entry name" value="GLUCOSE-1-PHOSPHATE THYMIDYLYLTRANSFERASE"/>
    <property type="match status" value="1"/>
</dbReference>
<evidence type="ECO:0000259" key="9">
    <source>
        <dbReference type="Pfam" id="PF00483"/>
    </source>
</evidence>
<name>A0A1F4ZEI2_9BACT</name>
<keyword evidence="5" id="KW-0548">Nucleotidyltransferase</keyword>
<keyword evidence="6" id="KW-0479">Metal-binding</keyword>
<dbReference type="Proteomes" id="UP000177080">
    <property type="component" value="Unassembled WGS sequence"/>
</dbReference>
<dbReference type="GO" id="GO:0008879">
    <property type="term" value="F:glucose-1-phosphate thymidylyltransferase activity"/>
    <property type="evidence" value="ECO:0007669"/>
    <property type="project" value="UniProtKB-EC"/>
</dbReference>
<proteinExistence type="inferred from homology"/>
<dbReference type="EC" id="2.7.7.24" evidence="3"/>
<gene>
    <name evidence="10" type="ORF">A2989_01455</name>
</gene>
<evidence type="ECO:0000256" key="8">
    <source>
        <dbReference type="ARBA" id="ARBA00049336"/>
    </source>
</evidence>
<comment type="cofactor">
    <cofactor evidence="1">
        <name>Mg(2+)</name>
        <dbReference type="ChEBI" id="CHEBI:18420"/>
    </cofactor>
</comment>
<dbReference type="Gene3D" id="3.90.550.10">
    <property type="entry name" value="Spore Coat Polysaccharide Biosynthesis Protein SpsA, Chain A"/>
    <property type="match status" value="1"/>
</dbReference>
<dbReference type="InterPro" id="IPR005835">
    <property type="entry name" value="NTP_transferase_dom"/>
</dbReference>
<protein>
    <recommendedName>
        <fullName evidence="3">glucose-1-phosphate thymidylyltransferase</fullName>
        <ecNumber evidence="3">2.7.7.24</ecNumber>
    </recommendedName>
</protein>
<evidence type="ECO:0000256" key="3">
    <source>
        <dbReference type="ARBA" id="ARBA00012461"/>
    </source>
</evidence>
<dbReference type="PANTHER" id="PTHR43532:SF1">
    <property type="entry name" value="GLUCOSE-1-PHOSPHATE THYMIDYLYLTRANSFERASE 1"/>
    <property type="match status" value="1"/>
</dbReference>
<dbReference type="AlphaFoldDB" id="A0A1F4ZEI2"/>
<reference evidence="10 11" key="1">
    <citation type="journal article" date="2016" name="Nat. Commun.">
        <title>Thousands of microbial genomes shed light on interconnected biogeochemical processes in an aquifer system.</title>
        <authorList>
            <person name="Anantharaman K."/>
            <person name="Brown C.T."/>
            <person name="Hug L.A."/>
            <person name="Sharon I."/>
            <person name="Castelle C.J."/>
            <person name="Probst A.J."/>
            <person name="Thomas B.C."/>
            <person name="Singh A."/>
            <person name="Wilkins M.J."/>
            <person name="Karaoz U."/>
            <person name="Brodie E.L."/>
            <person name="Williams K.H."/>
            <person name="Hubbard S.S."/>
            <person name="Banfield J.F."/>
        </authorList>
    </citation>
    <scope>NUCLEOTIDE SEQUENCE [LARGE SCALE GENOMIC DNA]</scope>
</reference>
<evidence type="ECO:0000256" key="1">
    <source>
        <dbReference type="ARBA" id="ARBA00001946"/>
    </source>
</evidence>
<keyword evidence="4" id="KW-0808">Transferase</keyword>
<comment type="similarity">
    <text evidence="2">Belongs to the glucose-1-phosphate thymidylyltransferase family.</text>
</comment>
<dbReference type="EMBL" id="MEXN01000003">
    <property type="protein sequence ID" value="OGD04047.1"/>
    <property type="molecule type" value="Genomic_DNA"/>
</dbReference>
<evidence type="ECO:0000313" key="11">
    <source>
        <dbReference type="Proteomes" id="UP000177080"/>
    </source>
</evidence>
<evidence type="ECO:0000256" key="2">
    <source>
        <dbReference type="ARBA" id="ARBA00010480"/>
    </source>
</evidence>
<accession>A0A1F4ZEI2</accession>
<keyword evidence="10" id="KW-0167">Capsid protein</keyword>
<dbReference type="SUPFAM" id="SSF53448">
    <property type="entry name" value="Nucleotide-diphospho-sugar transferases"/>
    <property type="match status" value="1"/>
</dbReference>
<evidence type="ECO:0000256" key="4">
    <source>
        <dbReference type="ARBA" id="ARBA00022679"/>
    </source>
</evidence>
<organism evidence="10 11">
    <name type="scientific">Candidatus Amesbacteria bacterium RIFCSPLOWO2_01_FULL_48_25</name>
    <dbReference type="NCBI Taxonomy" id="1797259"/>
    <lineage>
        <taxon>Bacteria</taxon>
        <taxon>Candidatus Amesiibacteriota</taxon>
    </lineage>
</organism>
<keyword evidence="7" id="KW-0460">Magnesium</keyword>
<comment type="catalytic activity">
    <reaction evidence="8">
        <text>dTTP + alpha-D-glucose 1-phosphate + H(+) = dTDP-alpha-D-glucose + diphosphate</text>
        <dbReference type="Rhea" id="RHEA:15225"/>
        <dbReference type="ChEBI" id="CHEBI:15378"/>
        <dbReference type="ChEBI" id="CHEBI:33019"/>
        <dbReference type="ChEBI" id="CHEBI:37568"/>
        <dbReference type="ChEBI" id="CHEBI:57477"/>
        <dbReference type="ChEBI" id="CHEBI:58601"/>
        <dbReference type="EC" id="2.7.7.24"/>
    </reaction>
</comment>
<evidence type="ECO:0000256" key="5">
    <source>
        <dbReference type="ARBA" id="ARBA00022695"/>
    </source>
</evidence>
<dbReference type="InterPro" id="IPR029044">
    <property type="entry name" value="Nucleotide-diphossugar_trans"/>
</dbReference>
<evidence type="ECO:0000256" key="6">
    <source>
        <dbReference type="ARBA" id="ARBA00022723"/>
    </source>
</evidence>
<evidence type="ECO:0000256" key="7">
    <source>
        <dbReference type="ARBA" id="ARBA00022842"/>
    </source>
</evidence>
<dbReference type="GO" id="GO:0046872">
    <property type="term" value="F:metal ion binding"/>
    <property type="evidence" value="ECO:0007669"/>
    <property type="project" value="UniProtKB-KW"/>
</dbReference>
<keyword evidence="10" id="KW-0946">Virion</keyword>
<comment type="caution">
    <text evidence="10">The sequence shown here is derived from an EMBL/GenBank/DDBJ whole genome shotgun (WGS) entry which is preliminary data.</text>
</comment>